<feature type="compositionally biased region" description="Basic and acidic residues" evidence="9">
    <location>
        <begin position="168"/>
        <end position="177"/>
    </location>
</feature>
<dbReference type="InterPro" id="IPR008835">
    <property type="entry name" value="Sclerostin/SOSTDC1"/>
</dbReference>
<feature type="region of interest" description="Disordered" evidence="9">
    <location>
        <begin position="168"/>
        <end position="233"/>
    </location>
</feature>
<feature type="chain" id="PRO_5044773237" description="CTCK domain-containing protein" evidence="10">
    <location>
        <begin position="24"/>
        <end position="233"/>
    </location>
</feature>
<keyword evidence="6" id="KW-1015">Disulfide bond</keyword>
<dbReference type="InterPro" id="IPR006207">
    <property type="entry name" value="Cys_knot_C"/>
</dbReference>
<accession>A0ABD1IZY6</accession>
<feature type="compositionally biased region" description="Basic residues" evidence="9">
    <location>
        <begin position="210"/>
        <end position="220"/>
    </location>
</feature>
<keyword evidence="13" id="KW-1185">Reference proteome</keyword>
<gene>
    <name evidence="12" type="ORF">ACEWY4_024291</name>
</gene>
<proteinExistence type="inferred from homology"/>
<evidence type="ECO:0000256" key="1">
    <source>
        <dbReference type="ARBA" id="ARBA00004613"/>
    </source>
</evidence>
<evidence type="ECO:0000256" key="2">
    <source>
        <dbReference type="ARBA" id="ARBA00007850"/>
    </source>
</evidence>
<keyword evidence="7" id="KW-0325">Glycoprotein</keyword>
<organism evidence="12 13">
    <name type="scientific">Coilia grayii</name>
    <name type="common">Gray's grenadier anchovy</name>
    <dbReference type="NCBI Taxonomy" id="363190"/>
    <lineage>
        <taxon>Eukaryota</taxon>
        <taxon>Metazoa</taxon>
        <taxon>Chordata</taxon>
        <taxon>Craniata</taxon>
        <taxon>Vertebrata</taxon>
        <taxon>Euteleostomi</taxon>
        <taxon>Actinopterygii</taxon>
        <taxon>Neopterygii</taxon>
        <taxon>Teleostei</taxon>
        <taxon>Clupei</taxon>
        <taxon>Clupeiformes</taxon>
        <taxon>Clupeoidei</taxon>
        <taxon>Engraulidae</taxon>
        <taxon>Coilinae</taxon>
        <taxon>Coilia</taxon>
    </lineage>
</organism>
<name>A0ABD1IZY6_9TELE</name>
<evidence type="ECO:0000256" key="3">
    <source>
        <dbReference type="ARBA" id="ARBA00022525"/>
    </source>
</evidence>
<feature type="signal peptide" evidence="10">
    <location>
        <begin position="1"/>
        <end position="23"/>
    </location>
</feature>
<evidence type="ECO:0000313" key="12">
    <source>
        <dbReference type="EMBL" id="KAL2080498.1"/>
    </source>
</evidence>
<comment type="caution">
    <text evidence="8">Lacks conserved residue(s) required for the propagation of feature annotation.</text>
</comment>
<sequence>MPCHACGHQLLLLFCILLKYCHAVKNDATEMMNSHIIPPVQETPTNVSLNRASNGGRSFDTGSKLDQSQVGCRELRSTKYISDGQCTSLSPVKELVCAGECLPAHLLPNWIGASYSGRYWTRRDAQEWRCVTDRTRTQRIRLQCLDGSTRTYKIQAVTACKCKRYSRQHNDSMHKADATATATATDAGTGSTQPQNQPQNQNQNQPQPGQHKKRRNKNPRNRPAQDPAPRTKP</sequence>
<reference evidence="12 13" key="1">
    <citation type="submission" date="2024-09" db="EMBL/GenBank/DDBJ databases">
        <title>A chromosome-level genome assembly of Gray's grenadier anchovy, Coilia grayii.</title>
        <authorList>
            <person name="Fu Z."/>
        </authorList>
    </citation>
    <scope>NUCLEOTIDE SEQUENCE [LARGE SCALE GENOMIC DNA]</scope>
    <source>
        <strain evidence="12">G4</strain>
        <tissue evidence="12">Muscle</tissue>
    </source>
</reference>
<keyword evidence="3" id="KW-0964">Secreted</keyword>
<evidence type="ECO:0000256" key="9">
    <source>
        <dbReference type="SAM" id="MobiDB-lite"/>
    </source>
</evidence>
<dbReference type="InterPro" id="IPR029034">
    <property type="entry name" value="Cystine-knot_cytokine"/>
</dbReference>
<evidence type="ECO:0000256" key="5">
    <source>
        <dbReference type="ARBA" id="ARBA00022729"/>
    </source>
</evidence>
<dbReference type="SMART" id="SM00041">
    <property type="entry name" value="CT"/>
    <property type="match status" value="1"/>
</dbReference>
<dbReference type="Gene3D" id="2.10.90.10">
    <property type="entry name" value="Cystine-knot cytokines"/>
    <property type="match status" value="1"/>
</dbReference>
<evidence type="ECO:0000256" key="10">
    <source>
        <dbReference type="SAM" id="SignalP"/>
    </source>
</evidence>
<evidence type="ECO:0000256" key="8">
    <source>
        <dbReference type="PROSITE-ProRule" id="PRU00039"/>
    </source>
</evidence>
<evidence type="ECO:0000256" key="6">
    <source>
        <dbReference type="ARBA" id="ARBA00023157"/>
    </source>
</evidence>
<keyword evidence="5 10" id="KW-0732">Signal</keyword>
<comment type="similarity">
    <text evidence="2">Belongs to the sclerostin family.</text>
</comment>
<dbReference type="PANTHER" id="PTHR14903:SF7">
    <property type="entry name" value="NOVEL PROTEIN SIMILAR TO VERTEBRATE SCLEROSTIN DOMAIN CONTAINING 1 (SOSTDC1)"/>
    <property type="match status" value="1"/>
</dbReference>
<dbReference type="PROSITE" id="PS01225">
    <property type="entry name" value="CTCK_2"/>
    <property type="match status" value="1"/>
</dbReference>
<evidence type="ECO:0000259" key="11">
    <source>
        <dbReference type="PROSITE" id="PS01225"/>
    </source>
</evidence>
<evidence type="ECO:0000256" key="7">
    <source>
        <dbReference type="ARBA" id="ARBA00023180"/>
    </source>
</evidence>
<dbReference type="GO" id="GO:0005576">
    <property type="term" value="C:extracellular region"/>
    <property type="evidence" value="ECO:0007669"/>
    <property type="project" value="UniProtKB-SubCell"/>
</dbReference>
<keyword evidence="4" id="KW-0879">Wnt signaling pathway</keyword>
<comment type="subcellular location">
    <subcellularLocation>
        <location evidence="1">Secreted</location>
    </subcellularLocation>
</comment>
<dbReference type="Pfam" id="PF05463">
    <property type="entry name" value="Sclerostin"/>
    <property type="match status" value="1"/>
</dbReference>
<protein>
    <recommendedName>
        <fullName evidence="11">CTCK domain-containing protein</fullName>
    </recommendedName>
</protein>
<feature type="compositionally biased region" description="Low complexity" evidence="9">
    <location>
        <begin position="178"/>
        <end position="208"/>
    </location>
</feature>
<evidence type="ECO:0000313" key="13">
    <source>
        <dbReference type="Proteomes" id="UP001591681"/>
    </source>
</evidence>
<comment type="caution">
    <text evidence="12">The sequence shown here is derived from an EMBL/GenBank/DDBJ whole genome shotgun (WGS) entry which is preliminary data.</text>
</comment>
<evidence type="ECO:0000256" key="4">
    <source>
        <dbReference type="ARBA" id="ARBA00022687"/>
    </source>
</evidence>
<dbReference type="EMBL" id="JBHFQA010000021">
    <property type="protein sequence ID" value="KAL2080498.1"/>
    <property type="molecule type" value="Genomic_DNA"/>
</dbReference>
<feature type="domain" description="CTCK" evidence="11">
    <location>
        <begin position="72"/>
        <end position="167"/>
    </location>
</feature>
<dbReference type="AlphaFoldDB" id="A0ABD1IZY6"/>
<dbReference type="Proteomes" id="UP001591681">
    <property type="component" value="Unassembled WGS sequence"/>
</dbReference>
<dbReference type="GO" id="GO:0016055">
    <property type="term" value="P:Wnt signaling pathway"/>
    <property type="evidence" value="ECO:0007669"/>
    <property type="project" value="UniProtKB-KW"/>
</dbReference>
<dbReference type="PANTHER" id="PTHR14903">
    <property type="entry name" value="SCLEROSTIN-RELATED"/>
    <property type="match status" value="1"/>
</dbReference>